<evidence type="ECO:0008006" key="4">
    <source>
        <dbReference type="Google" id="ProtNLM"/>
    </source>
</evidence>
<reference evidence="2 3" key="1">
    <citation type="submission" date="2020-05" db="EMBL/GenBank/DDBJ databases">
        <title>Mucilaginibacter mali sp. nov.</title>
        <authorList>
            <person name="Kim H.S."/>
            <person name="Lee K.C."/>
            <person name="Suh M.K."/>
            <person name="Kim J.-S."/>
            <person name="Han K.-I."/>
            <person name="Eom M.K."/>
            <person name="Shin Y.K."/>
            <person name="Lee J.-S."/>
        </authorList>
    </citation>
    <scope>NUCLEOTIDE SEQUENCE [LARGE SCALE GENOMIC DNA]</scope>
    <source>
        <strain evidence="2 3">G2-14</strain>
    </source>
</reference>
<dbReference type="KEGG" id="mmab:HQ865_13840"/>
<dbReference type="EMBL" id="CP054139">
    <property type="protein sequence ID" value="QKJ30784.1"/>
    <property type="molecule type" value="Genomic_DNA"/>
</dbReference>
<evidence type="ECO:0000313" key="3">
    <source>
        <dbReference type="Proteomes" id="UP000505355"/>
    </source>
</evidence>
<feature type="transmembrane region" description="Helical" evidence="1">
    <location>
        <begin position="57"/>
        <end position="75"/>
    </location>
</feature>
<accession>A0A7D4QBV6</accession>
<organism evidence="2 3">
    <name type="scientific">Mucilaginibacter mali</name>
    <dbReference type="NCBI Taxonomy" id="2740462"/>
    <lineage>
        <taxon>Bacteria</taxon>
        <taxon>Pseudomonadati</taxon>
        <taxon>Bacteroidota</taxon>
        <taxon>Sphingobacteriia</taxon>
        <taxon>Sphingobacteriales</taxon>
        <taxon>Sphingobacteriaceae</taxon>
        <taxon>Mucilaginibacter</taxon>
    </lineage>
</organism>
<keyword evidence="1" id="KW-0472">Membrane</keyword>
<keyword evidence="3" id="KW-1185">Reference proteome</keyword>
<sequence>MQDKVVRIPFNRQAYLNNQQVIWDLMYKEVSPSYIIYIVVTAVVLITGLIIDLKGGLPLTTIIGICMLISISLRFRQVRKVHRNVFNRAETQADRMEAGSGIYTYTFNQQGIIYQDDETIMTHTWDDFEPLKVHKLYHLLLYLKEKEAVQYVISQEEVGEDVYNGIYMLLLEKLSPVS</sequence>
<proteinExistence type="predicted"/>
<feature type="transmembrane region" description="Helical" evidence="1">
    <location>
        <begin position="34"/>
        <end position="51"/>
    </location>
</feature>
<keyword evidence="1" id="KW-0812">Transmembrane</keyword>
<evidence type="ECO:0000313" key="2">
    <source>
        <dbReference type="EMBL" id="QKJ30784.1"/>
    </source>
</evidence>
<gene>
    <name evidence="2" type="ORF">HQ865_13840</name>
</gene>
<dbReference type="AlphaFoldDB" id="A0A7D4QBV6"/>
<dbReference type="RefSeq" id="WP_173415455.1">
    <property type="nucleotide sequence ID" value="NZ_CP054139.1"/>
</dbReference>
<keyword evidence="1" id="KW-1133">Transmembrane helix</keyword>
<protein>
    <recommendedName>
        <fullName evidence="4">YcxB-like protein domain-containing protein</fullName>
    </recommendedName>
</protein>
<name>A0A7D4QBV6_9SPHI</name>
<evidence type="ECO:0000256" key="1">
    <source>
        <dbReference type="SAM" id="Phobius"/>
    </source>
</evidence>
<dbReference type="Proteomes" id="UP000505355">
    <property type="component" value="Chromosome"/>
</dbReference>